<dbReference type="SUPFAM" id="SSF48371">
    <property type="entry name" value="ARM repeat"/>
    <property type="match status" value="1"/>
</dbReference>
<feature type="region of interest" description="Disordered" evidence="1">
    <location>
        <begin position="130"/>
        <end position="152"/>
    </location>
</feature>
<accession>A0A1I3K5T7</accession>
<organism evidence="3 4">
    <name type="scientific">Parapedobacter indicus</name>
    <dbReference type="NCBI Taxonomy" id="1477437"/>
    <lineage>
        <taxon>Bacteria</taxon>
        <taxon>Pseudomonadati</taxon>
        <taxon>Bacteroidota</taxon>
        <taxon>Sphingobacteriia</taxon>
        <taxon>Sphingobacteriales</taxon>
        <taxon>Sphingobacteriaceae</taxon>
        <taxon>Parapedobacter</taxon>
    </lineage>
</organism>
<protein>
    <submittedName>
        <fullName evidence="3">HEAT repeat-containing protein</fullName>
    </submittedName>
</protein>
<keyword evidence="2" id="KW-0812">Transmembrane</keyword>
<dbReference type="RefSeq" id="WP_090626753.1">
    <property type="nucleotide sequence ID" value="NZ_FOQO01000005.1"/>
</dbReference>
<dbReference type="InterPro" id="IPR011989">
    <property type="entry name" value="ARM-like"/>
</dbReference>
<keyword evidence="2" id="KW-1133">Transmembrane helix</keyword>
<feature type="region of interest" description="Disordered" evidence="1">
    <location>
        <begin position="88"/>
        <end position="107"/>
    </location>
</feature>
<feature type="transmembrane region" description="Helical" evidence="2">
    <location>
        <begin position="52"/>
        <end position="72"/>
    </location>
</feature>
<dbReference type="AlphaFoldDB" id="A0A1I3K5T7"/>
<sequence length="273" mass="30219">MKDDLKDFVNKHREEFDHLSPSADVFKRLHMQLKADGGHTDKNESVFKRLPYLPWLAAASLLIATLSAYWLLNTDRPTADRLLASNKPLTGEQHQPTGHTPASTSTNPIETEAAAPLSPPVNAIANAGKNPQRRAKAVPTAPQTPSFATRLRDSSSASTRLAAILEIEQNRQLDNRSLTMLAQTLNRDGNTNVRLAALDVLSQHLDQPDIVDVFQKSLMEQDDPLVQLGIIKIVSQLDDGAIDRTLFSLAEDPYTFRAVRDEAYAVLLKKNKL</sequence>
<evidence type="ECO:0000256" key="1">
    <source>
        <dbReference type="SAM" id="MobiDB-lite"/>
    </source>
</evidence>
<dbReference type="STRING" id="1477437.SAMN05444682_10599"/>
<name>A0A1I3K5T7_9SPHI</name>
<keyword evidence="4" id="KW-1185">Reference proteome</keyword>
<dbReference type="OrthoDB" id="978644at2"/>
<dbReference type="InterPro" id="IPR016024">
    <property type="entry name" value="ARM-type_fold"/>
</dbReference>
<dbReference type="Proteomes" id="UP000198670">
    <property type="component" value="Unassembled WGS sequence"/>
</dbReference>
<dbReference type="EMBL" id="FOQO01000005">
    <property type="protein sequence ID" value="SFI67847.1"/>
    <property type="molecule type" value="Genomic_DNA"/>
</dbReference>
<evidence type="ECO:0000313" key="3">
    <source>
        <dbReference type="EMBL" id="SFI67847.1"/>
    </source>
</evidence>
<evidence type="ECO:0000256" key="2">
    <source>
        <dbReference type="SAM" id="Phobius"/>
    </source>
</evidence>
<gene>
    <name evidence="3" type="ORF">SAMN05444682_10599</name>
</gene>
<evidence type="ECO:0000313" key="4">
    <source>
        <dbReference type="Proteomes" id="UP000198670"/>
    </source>
</evidence>
<proteinExistence type="predicted"/>
<keyword evidence="2" id="KW-0472">Membrane</keyword>
<feature type="compositionally biased region" description="Polar residues" evidence="1">
    <location>
        <begin position="92"/>
        <end position="107"/>
    </location>
</feature>
<dbReference type="Gene3D" id="1.25.10.10">
    <property type="entry name" value="Leucine-rich Repeat Variant"/>
    <property type="match status" value="1"/>
</dbReference>
<reference evidence="3 4" key="1">
    <citation type="submission" date="2016-10" db="EMBL/GenBank/DDBJ databases">
        <authorList>
            <person name="de Groot N.N."/>
        </authorList>
    </citation>
    <scope>NUCLEOTIDE SEQUENCE [LARGE SCALE GENOMIC DNA]</scope>
    <source>
        <strain evidence="3 4">RK1</strain>
    </source>
</reference>